<dbReference type="Proteomes" id="UP000019241">
    <property type="component" value="Unassembled WGS sequence"/>
</dbReference>
<dbReference type="PATRIC" id="fig|1265822.4.peg.1196"/>
<accession>W7DG56</accession>
<name>W7DG56_9LIST</name>
<dbReference type="AlphaFoldDB" id="W7DG56"/>
<organism evidence="1 2">
    <name type="scientific">Listeria fleischmannii FSL S10-1203</name>
    <dbReference type="NCBI Taxonomy" id="1265822"/>
    <lineage>
        <taxon>Bacteria</taxon>
        <taxon>Bacillati</taxon>
        <taxon>Bacillota</taxon>
        <taxon>Bacilli</taxon>
        <taxon>Bacillales</taxon>
        <taxon>Listeriaceae</taxon>
        <taxon>Listeria</taxon>
    </lineage>
</organism>
<evidence type="ECO:0000313" key="1">
    <source>
        <dbReference type="EMBL" id="EUJ59177.1"/>
    </source>
</evidence>
<reference evidence="1 2" key="1">
    <citation type="submission" date="2012-12" db="EMBL/GenBank/DDBJ databases">
        <title>Novel taxa of Listeriaceae from agricultural environments in the United States.</title>
        <authorList>
            <person name="den Bakker H.C."/>
            <person name="Allred A."/>
            <person name="Warchocki S."/>
            <person name="Wright E.M."/>
            <person name="Burrell A."/>
            <person name="Nightingale K.K."/>
            <person name="Kephart D."/>
            <person name="Wiedmann M."/>
        </authorList>
    </citation>
    <scope>NUCLEOTIDE SEQUENCE [LARGE SCALE GENOMIC DNA]</scope>
    <source>
        <strain evidence="1 2">FSL S10-1203</strain>
    </source>
</reference>
<sequence>MTNGEKLEQLELVEVSTKDGKATLQFIDRERGEVRDVYFNKNIFDPEKGTFIPSEEKAAKVEEWSQEYFGLAFDDLHQAIGVKKDVYAYDTFNSLWESEQLAKFDKSEVGMLFSTTVTSVVDDGIGIKIKFGHEGKTYQSNMNYSEYLESTREWFKNPQKERKQRQRFEEKFGISVDEKEKLVGQEIMVEVKLAFNRNVYTEIKPLPKKK</sequence>
<dbReference type="RefSeq" id="WP_036062879.1">
    <property type="nucleotide sequence ID" value="NZ_AODM01000018.1"/>
</dbReference>
<comment type="caution">
    <text evidence="1">The sequence shown here is derived from an EMBL/GenBank/DDBJ whole genome shotgun (WGS) entry which is preliminary data.</text>
</comment>
<gene>
    <name evidence="1" type="ORF">MCOL2_05880</name>
</gene>
<protein>
    <submittedName>
        <fullName evidence="1">Uncharacterized protein</fullName>
    </submittedName>
</protein>
<dbReference type="EMBL" id="AODM01000018">
    <property type="protein sequence ID" value="EUJ59177.1"/>
    <property type="molecule type" value="Genomic_DNA"/>
</dbReference>
<proteinExistence type="predicted"/>
<evidence type="ECO:0000313" key="2">
    <source>
        <dbReference type="Proteomes" id="UP000019241"/>
    </source>
</evidence>